<feature type="chain" id="PRO_5014920808" description="Calx-beta domain-containing protein" evidence="1">
    <location>
        <begin position="20"/>
        <end position="412"/>
    </location>
</feature>
<dbReference type="AlphaFoldDB" id="A0A2K8Z8D1"/>
<keyword evidence="3" id="KW-1185">Reference proteome</keyword>
<evidence type="ECO:0000313" key="3">
    <source>
        <dbReference type="Proteomes" id="UP000232883"/>
    </source>
</evidence>
<evidence type="ECO:0000256" key="1">
    <source>
        <dbReference type="SAM" id="SignalP"/>
    </source>
</evidence>
<sequence>MKQTVFVLILFQICSRMYAQTVGFSIATSDAQEQANVPKTFFVEVSAAALPAVGNTFTVTITDLHTGSASALDYTITSPANLVFTSSSQLTQAVLITIKPDADLEPDETIKLGLTVVGGATAGVATHTVTIKDASQLTSLIPRFLLSVGTNFDYLDQTITLKSLNFGANAFLPQLNGRFGLTFGFNQNRSFSFQSDSAGNLNANVPVGLNYLKYTTDRPIGKDSVWAVRQYRQVLNNSQIDNTSAYLGFTYLWKKVSNDNFKVYWQGRGEVLRRKITTEYKVNILEQDTLKIPARQYTTSPLSSAKGIQQTSLDGYFGAGLYAIYKNDDFWIRGQVLVGYTGHSLEFLQGAPGSSKVYYYCEGSITENKVLGLTFGVEVRGYMPNYAPTVGVTLSKVFTLNKLTDFIKAPGG</sequence>
<proteinExistence type="predicted"/>
<name>A0A2K8Z8D1_9BACT</name>
<evidence type="ECO:0008006" key="4">
    <source>
        <dbReference type="Google" id="ProtNLM"/>
    </source>
</evidence>
<gene>
    <name evidence="2" type="ORF">CWM47_32345</name>
</gene>
<dbReference type="Gene3D" id="2.60.40.2030">
    <property type="match status" value="1"/>
</dbReference>
<accession>A0A2K8Z8D1</accession>
<dbReference type="EMBL" id="CP025096">
    <property type="protein sequence ID" value="AUD06126.1"/>
    <property type="molecule type" value="Genomic_DNA"/>
</dbReference>
<organism evidence="2 3">
    <name type="scientific">Spirosoma pollinicola</name>
    <dbReference type="NCBI Taxonomy" id="2057025"/>
    <lineage>
        <taxon>Bacteria</taxon>
        <taxon>Pseudomonadati</taxon>
        <taxon>Bacteroidota</taxon>
        <taxon>Cytophagia</taxon>
        <taxon>Cytophagales</taxon>
        <taxon>Cytophagaceae</taxon>
        <taxon>Spirosoma</taxon>
    </lineage>
</organism>
<protein>
    <recommendedName>
        <fullName evidence="4">Calx-beta domain-containing protein</fullName>
    </recommendedName>
</protein>
<reference evidence="2 3" key="1">
    <citation type="submission" date="2017-11" db="EMBL/GenBank/DDBJ databases">
        <title>Taxonomic description and genome sequences of Spirosoma HA7 sp. nov., isolated from pollen microhabitat of Corylus avellana.</title>
        <authorList>
            <person name="Ambika Manirajan B."/>
            <person name="Suarez C."/>
            <person name="Ratering S."/>
            <person name="Geissler-Plaum R."/>
            <person name="Cardinale M."/>
            <person name="Sylvia S."/>
        </authorList>
    </citation>
    <scope>NUCLEOTIDE SEQUENCE [LARGE SCALE GENOMIC DNA]</scope>
    <source>
        <strain evidence="2 3">HA7</strain>
    </source>
</reference>
<feature type="signal peptide" evidence="1">
    <location>
        <begin position="1"/>
        <end position="19"/>
    </location>
</feature>
<keyword evidence="1" id="KW-0732">Signal</keyword>
<dbReference type="InterPro" id="IPR038081">
    <property type="entry name" value="CalX-like_sf"/>
</dbReference>
<dbReference type="SUPFAM" id="SSF141072">
    <property type="entry name" value="CalX-like"/>
    <property type="match status" value="1"/>
</dbReference>
<dbReference type="KEGG" id="spir:CWM47_32345"/>
<dbReference type="Proteomes" id="UP000232883">
    <property type="component" value="Chromosome"/>
</dbReference>
<evidence type="ECO:0000313" key="2">
    <source>
        <dbReference type="EMBL" id="AUD06126.1"/>
    </source>
</evidence>